<dbReference type="EMBL" id="JAPQKL010000003">
    <property type="protein sequence ID" value="KAJ5138706.1"/>
    <property type="molecule type" value="Genomic_DNA"/>
</dbReference>
<keyword evidence="4" id="KW-0411">Iron-sulfur</keyword>
<dbReference type="OrthoDB" id="429143at2759"/>
<dbReference type="AlphaFoldDB" id="A0A9W9L5V4"/>
<dbReference type="FunFam" id="2.102.10.10:FF:000014">
    <property type="entry name" value="Oxidoreductase, FAD dependent"/>
    <property type="match status" value="1"/>
</dbReference>
<dbReference type="GO" id="GO:0051537">
    <property type="term" value="F:2 iron, 2 sulfur cluster binding"/>
    <property type="evidence" value="ECO:0007669"/>
    <property type="project" value="UniProtKB-KW"/>
</dbReference>
<keyword evidence="1" id="KW-0001">2Fe-2S</keyword>
<evidence type="ECO:0000259" key="5">
    <source>
        <dbReference type="PROSITE" id="PS51296"/>
    </source>
</evidence>
<dbReference type="InterPro" id="IPR017941">
    <property type="entry name" value="Rieske_2Fe-2S"/>
</dbReference>
<comment type="caution">
    <text evidence="6">The sequence shown here is derived from an EMBL/GenBank/DDBJ whole genome shotgun (WGS) entry which is preliminary data.</text>
</comment>
<organism evidence="6 7">
    <name type="scientific">Penicillium bovifimosum</name>
    <dbReference type="NCBI Taxonomy" id="126998"/>
    <lineage>
        <taxon>Eukaryota</taxon>
        <taxon>Fungi</taxon>
        <taxon>Dikarya</taxon>
        <taxon>Ascomycota</taxon>
        <taxon>Pezizomycotina</taxon>
        <taxon>Eurotiomycetes</taxon>
        <taxon>Eurotiomycetidae</taxon>
        <taxon>Eurotiales</taxon>
        <taxon>Aspergillaceae</taxon>
        <taxon>Penicillium</taxon>
    </lineage>
</organism>
<evidence type="ECO:0000256" key="4">
    <source>
        <dbReference type="ARBA" id="ARBA00023014"/>
    </source>
</evidence>
<evidence type="ECO:0000313" key="7">
    <source>
        <dbReference type="Proteomes" id="UP001149079"/>
    </source>
</evidence>
<gene>
    <name evidence="6" type="ORF">N7515_003554</name>
</gene>
<keyword evidence="3" id="KW-0408">Iron</keyword>
<dbReference type="Pfam" id="PF01266">
    <property type="entry name" value="DAO"/>
    <property type="match status" value="1"/>
</dbReference>
<protein>
    <submittedName>
        <fullName evidence="6">FAD dependent oxidoreductase</fullName>
    </submittedName>
</protein>
<dbReference type="PANTHER" id="PTHR13847">
    <property type="entry name" value="SARCOSINE DEHYDROGENASE-RELATED"/>
    <property type="match status" value="1"/>
</dbReference>
<dbReference type="Gene3D" id="3.30.9.10">
    <property type="entry name" value="D-Amino Acid Oxidase, subunit A, domain 2"/>
    <property type="match status" value="1"/>
</dbReference>
<accession>A0A9W9L5V4</accession>
<dbReference type="GO" id="GO:0005737">
    <property type="term" value="C:cytoplasm"/>
    <property type="evidence" value="ECO:0007669"/>
    <property type="project" value="TreeGrafter"/>
</dbReference>
<dbReference type="GO" id="GO:0046872">
    <property type="term" value="F:metal ion binding"/>
    <property type="evidence" value="ECO:0007669"/>
    <property type="project" value="UniProtKB-KW"/>
</dbReference>
<dbReference type="Proteomes" id="UP001149079">
    <property type="component" value="Unassembled WGS sequence"/>
</dbReference>
<sequence>MSSDQQYLNTSGGTDPVWVHQVPYSKVPVFSPLKENLEADVCIIGAGIAGISTAYELVNRGSKVVLLEARKILSGETGRTSGHLTNALDDGYTEIAKKHGKKHAQDAADSHTWAIDHVGEISAKLNIDCEFRYLPGYEISQYPVGHPEHQKEIDSLKEEVKIAQDLGLPVSFRDDLAAKGWDGDVDQRGGAVFERQATFHPTKYLVGVLEWLKKQPNFQCFTDTRVMSVNEEGSGILGTKNERVTVQTVDGQEVIASQVVQATCVPLQKLAVIAQMEYSRTYCIAIRVPKGYVEDCLLYDQAEQYKYVRLTKCDNKDDYLVIGGCDHKVGQEDTSGRFEELEEWVRARFTKAGAVDYKWSGQIFEPVDYMAYIGKNQGSKNVYIITGDSGDGLTHGTLAGKLIADEITGKPNPWSQLYDPSRKISVAKSLPSMITHDLEINAQYKRFLQSDITDIEDLVPGTGGVLNKSLGNPIAVYKDENGQVHKRSALCPHMKGVVCWNNTEKSWDCPVHGSRFGKDGTCIDGPAKGNLQPV</sequence>
<feature type="domain" description="Rieske" evidence="5">
    <location>
        <begin position="450"/>
        <end position="534"/>
    </location>
</feature>
<dbReference type="GeneID" id="81403468"/>
<dbReference type="RefSeq" id="XP_056523355.1">
    <property type="nucleotide sequence ID" value="XM_056664298.1"/>
</dbReference>
<keyword evidence="7" id="KW-1185">Reference proteome</keyword>
<evidence type="ECO:0000313" key="6">
    <source>
        <dbReference type="EMBL" id="KAJ5138706.1"/>
    </source>
</evidence>
<dbReference type="InterPro" id="IPR036922">
    <property type="entry name" value="Rieske_2Fe-2S_sf"/>
</dbReference>
<dbReference type="PROSITE" id="PS51296">
    <property type="entry name" value="RIESKE"/>
    <property type="match status" value="1"/>
</dbReference>
<dbReference type="Gene3D" id="2.102.10.10">
    <property type="entry name" value="Rieske [2Fe-2S] iron-sulphur domain"/>
    <property type="match status" value="1"/>
</dbReference>
<evidence type="ECO:0000256" key="1">
    <source>
        <dbReference type="ARBA" id="ARBA00022714"/>
    </source>
</evidence>
<reference evidence="6" key="1">
    <citation type="submission" date="2022-11" db="EMBL/GenBank/DDBJ databases">
        <authorList>
            <person name="Petersen C."/>
        </authorList>
    </citation>
    <scope>NUCLEOTIDE SEQUENCE</scope>
    <source>
        <strain evidence="6">IBT 22155</strain>
    </source>
</reference>
<proteinExistence type="predicted"/>
<dbReference type="SUPFAM" id="SSF51905">
    <property type="entry name" value="FAD/NAD(P)-binding domain"/>
    <property type="match status" value="1"/>
</dbReference>
<dbReference type="InterPro" id="IPR038010">
    <property type="entry name" value="YhfW_C"/>
</dbReference>
<evidence type="ECO:0000256" key="2">
    <source>
        <dbReference type="ARBA" id="ARBA00022723"/>
    </source>
</evidence>
<dbReference type="PANTHER" id="PTHR13847:SF281">
    <property type="entry name" value="FAD DEPENDENT OXIDOREDUCTASE DOMAIN-CONTAINING PROTEIN"/>
    <property type="match status" value="1"/>
</dbReference>
<name>A0A9W9L5V4_9EURO</name>
<dbReference type="CDD" id="cd03477">
    <property type="entry name" value="Rieske_YhfW_C"/>
    <property type="match status" value="1"/>
</dbReference>
<evidence type="ECO:0000256" key="3">
    <source>
        <dbReference type="ARBA" id="ARBA00023004"/>
    </source>
</evidence>
<dbReference type="InterPro" id="IPR006076">
    <property type="entry name" value="FAD-dep_OxRdtase"/>
</dbReference>
<dbReference type="SUPFAM" id="SSF50022">
    <property type="entry name" value="ISP domain"/>
    <property type="match status" value="1"/>
</dbReference>
<dbReference type="Pfam" id="PF00355">
    <property type="entry name" value="Rieske"/>
    <property type="match status" value="1"/>
</dbReference>
<dbReference type="Gene3D" id="3.50.50.60">
    <property type="entry name" value="FAD/NAD(P)-binding domain"/>
    <property type="match status" value="1"/>
</dbReference>
<dbReference type="InterPro" id="IPR036188">
    <property type="entry name" value="FAD/NAD-bd_sf"/>
</dbReference>
<reference evidence="6" key="2">
    <citation type="journal article" date="2023" name="IMA Fungus">
        <title>Comparative genomic study of the Penicillium genus elucidates a diverse pangenome and 15 lateral gene transfer events.</title>
        <authorList>
            <person name="Petersen C."/>
            <person name="Sorensen T."/>
            <person name="Nielsen M.R."/>
            <person name="Sondergaard T.E."/>
            <person name="Sorensen J.L."/>
            <person name="Fitzpatrick D.A."/>
            <person name="Frisvad J.C."/>
            <person name="Nielsen K.L."/>
        </authorList>
    </citation>
    <scope>NUCLEOTIDE SEQUENCE</scope>
    <source>
        <strain evidence="6">IBT 22155</strain>
    </source>
</reference>
<keyword evidence="2" id="KW-0479">Metal-binding</keyword>